<keyword evidence="5" id="KW-0067">ATP-binding</keyword>
<name>A0ABU7D331_9TELE</name>
<keyword evidence="10" id="KW-1185">Reference proteome</keyword>
<dbReference type="PANTHER" id="PTHR43766:SF1">
    <property type="entry name" value="TRYPTOPHAN--TRNA LIGASE, MITOCHONDRIAL"/>
    <property type="match status" value="1"/>
</dbReference>
<dbReference type="InterPro" id="IPR001412">
    <property type="entry name" value="aa-tRNA-synth_I_CS"/>
</dbReference>
<dbReference type="PANTHER" id="PTHR43766">
    <property type="entry name" value="TRYPTOPHAN--TRNA LIGASE, MITOCHONDRIAL"/>
    <property type="match status" value="1"/>
</dbReference>
<evidence type="ECO:0000313" key="10">
    <source>
        <dbReference type="Proteomes" id="UP001352852"/>
    </source>
</evidence>
<dbReference type="EMBL" id="JAHUTJ010009950">
    <property type="protein sequence ID" value="MED6268153.1"/>
    <property type="molecule type" value="Genomic_DNA"/>
</dbReference>
<keyword evidence="4" id="KW-0547">Nucleotide-binding</keyword>
<dbReference type="EC" id="6.1.1.2" evidence="2"/>
<keyword evidence="7" id="KW-0030">Aminoacyl-tRNA synthetase</keyword>
<evidence type="ECO:0000256" key="2">
    <source>
        <dbReference type="ARBA" id="ARBA00013161"/>
    </source>
</evidence>
<evidence type="ECO:0000256" key="8">
    <source>
        <dbReference type="ARBA" id="ARBA00030268"/>
    </source>
</evidence>
<evidence type="ECO:0000313" key="9">
    <source>
        <dbReference type="EMBL" id="MED6268153.1"/>
    </source>
</evidence>
<evidence type="ECO:0000256" key="1">
    <source>
        <dbReference type="ARBA" id="ARBA00005594"/>
    </source>
</evidence>
<accession>A0ABU7D331</accession>
<protein>
    <recommendedName>
        <fullName evidence="2">tryptophan--tRNA ligase</fullName>
        <ecNumber evidence="2">6.1.1.2</ecNumber>
    </recommendedName>
    <alternativeName>
        <fullName evidence="8">Tryptophanyl-tRNA synthetase</fullName>
    </alternativeName>
</protein>
<dbReference type="InterPro" id="IPR002305">
    <property type="entry name" value="aa-tRNA-synth_Ic"/>
</dbReference>
<dbReference type="Proteomes" id="UP001352852">
    <property type="component" value="Unassembled WGS sequence"/>
</dbReference>
<reference evidence="9 10" key="1">
    <citation type="submission" date="2021-06" db="EMBL/GenBank/DDBJ databases">
        <authorList>
            <person name="Palmer J.M."/>
        </authorList>
    </citation>
    <scope>NUCLEOTIDE SEQUENCE [LARGE SCALE GENOMIC DNA]</scope>
    <source>
        <strain evidence="9 10">CL_MEX2019</strain>
        <tissue evidence="9">Muscle</tissue>
    </source>
</reference>
<keyword evidence="6" id="KW-0648">Protein biosynthesis</keyword>
<proteinExistence type="inferred from homology"/>
<dbReference type="InterPro" id="IPR050203">
    <property type="entry name" value="Trp-tRNA_synthetase"/>
</dbReference>
<dbReference type="PROSITE" id="PS00178">
    <property type="entry name" value="AA_TRNA_LIGASE_I"/>
    <property type="match status" value="1"/>
</dbReference>
<dbReference type="SUPFAM" id="SSF52374">
    <property type="entry name" value="Nucleotidylyl transferase"/>
    <property type="match status" value="1"/>
</dbReference>
<organism evidence="9 10">
    <name type="scientific">Characodon lateralis</name>
    <dbReference type="NCBI Taxonomy" id="208331"/>
    <lineage>
        <taxon>Eukaryota</taxon>
        <taxon>Metazoa</taxon>
        <taxon>Chordata</taxon>
        <taxon>Craniata</taxon>
        <taxon>Vertebrata</taxon>
        <taxon>Euteleostomi</taxon>
        <taxon>Actinopterygii</taxon>
        <taxon>Neopterygii</taxon>
        <taxon>Teleostei</taxon>
        <taxon>Neoteleostei</taxon>
        <taxon>Acanthomorphata</taxon>
        <taxon>Ovalentaria</taxon>
        <taxon>Atherinomorphae</taxon>
        <taxon>Cyprinodontiformes</taxon>
        <taxon>Goodeidae</taxon>
        <taxon>Characodon</taxon>
    </lineage>
</organism>
<dbReference type="Gene3D" id="3.40.50.620">
    <property type="entry name" value="HUPs"/>
    <property type="match status" value="1"/>
</dbReference>
<dbReference type="Pfam" id="PF00579">
    <property type="entry name" value="tRNA-synt_1b"/>
    <property type="match status" value="1"/>
</dbReference>
<evidence type="ECO:0000256" key="6">
    <source>
        <dbReference type="ARBA" id="ARBA00022917"/>
    </source>
</evidence>
<keyword evidence="3 9" id="KW-0436">Ligase</keyword>
<evidence type="ECO:0000256" key="3">
    <source>
        <dbReference type="ARBA" id="ARBA00022598"/>
    </source>
</evidence>
<evidence type="ECO:0000256" key="4">
    <source>
        <dbReference type="ARBA" id="ARBA00022741"/>
    </source>
</evidence>
<evidence type="ECO:0000256" key="5">
    <source>
        <dbReference type="ARBA" id="ARBA00022840"/>
    </source>
</evidence>
<dbReference type="GO" id="GO:0016874">
    <property type="term" value="F:ligase activity"/>
    <property type="evidence" value="ECO:0007669"/>
    <property type="project" value="UniProtKB-KW"/>
</dbReference>
<dbReference type="InterPro" id="IPR014729">
    <property type="entry name" value="Rossmann-like_a/b/a_fold"/>
</dbReference>
<sequence>MNPPGSARVFSGIQPTGVPHLGNYLGALENWVALQNQYPSVLYSIVDLHSITRPQDPDQLRNNILDMAASLLACGIDPQKVILFQQSQVGGRE</sequence>
<gene>
    <name evidence="9" type="primary">WARS2_2</name>
    <name evidence="9" type="ORF">CHARACLAT_019368</name>
</gene>
<comment type="similarity">
    <text evidence="1">Belongs to the class-I aminoacyl-tRNA synthetase family.</text>
</comment>
<dbReference type="PRINTS" id="PR01039">
    <property type="entry name" value="TRNASYNTHTRP"/>
</dbReference>
<dbReference type="InterPro" id="IPR002306">
    <property type="entry name" value="Trp-tRNA-ligase"/>
</dbReference>
<evidence type="ECO:0000256" key="7">
    <source>
        <dbReference type="ARBA" id="ARBA00023146"/>
    </source>
</evidence>
<comment type="caution">
    <text evidence="9">The sequence shown here is derived from an EMBL/GenBank/DDBJ whole genome shotgun (WGS) entry which is preliminary data.</text>
</comment>